<comment type="pathway">
    <text evidence="3 15">Cofactor biosynthesis; FMN biosynthesis; FMN from riboflavin (ATP route): step 1/1.</text>
</comment>
<dbReference type="PANTHER" id="PTHR22749:SF6">
    <property type="entry name" value="RIBOFLAVIN KINASE"/>
    <property type="match status" value="1"/>
</dbReference>
<comment type="pathway">
    <text evidence="2 15">Cofactor biosynthesis; FAD biosynthesis; FAD from FMN: step 1/1.</text>
</comment>
<dbReference type="GO" id="GO:0006747">
    <property type="term" value="P:FAD biosynthetic process"/>
    <property type="evidence" value="ECO:0007669"/>
    <property type="project" value="UniProtKB-UniRule"/>
</dbReference>
<dbReference type="GO" id="GO:0009398">
    <property type="term" value="P:FMN biosynthetic process"/>
    <property type="evidence" value="ECO:0007669"/>
    <property type="project" value="UniProtKB-UniRule"/>
</dbReference>
<dbReference type="Pfam" id="PF01687">
    <property type="entry name" value="Flavokinase"/>
    <property type="match status" value="1"/>
</dbReference>
<keyword evidence="6 15" id="KW-0808">Transferase</keyword>
<evidence type="ECO:0000259" key="16">
    <source>
        <dbReference type="SMART" id="SM00904"/>
    </source>
</evidence>
<evidence type="ECO:0000313" key="18">
    <source>
        <dbReference type="Proteomes" id="UP000284892"/>
    </source>
</evidence>
<dbReference type="Gene3D" id="2.40.30.30">
    <property type="entry name" value="Riboflavin kinase-like"/>
    <property type="match status" value="1"/>
</dbReference>
<dbReference type="RefSeq" id="WP_120199818.1">
    <property type="nucleotide sequence ID" value="NZ_RAQJ01000001.1"/>
</dbReference>
<dbReference type="Proteomes" id="UP000284892">
    <property type="component" value="Unassembled WGS sequence"/>
</dbReference>
<dbReference type="NCBIfam" id="TIGR00083">
    <property type="entry name" value="ribF"/>
    <property type="match status" value="1"/>
</dbReference>
<dbReference type="EC" id="2.7.7.2" evidence="15"/>
<dbReference type="InterPro" id="IPR015864">
    <property type="entry name" value="FAD_synthase"/>
</dbReference>
<evidence type="ECO:0000256" key="10">
    <source>
        <dbReference type="ARBA" id="ARBA00022827"/>
    </source>
</evidence>
<evidence type="ECO:0000256" key="5">
    <source>
        <dbReference type="ARBA" id="ARBA00022643"/>
    </source>
</evidence>
<dbReference type="GO" id="GO:0005524">
    <property type="term" value="F:ATP binding"/>
    <property type="evidence" value="ECO:0007669"/>
    <property type="project" value="UniProtKB-UniRule"/>
</dbReference>
<dbReference type="SMART" id="SM00904">
    <property type="entry name" value="Flavokinase"/>
    <property type="match status" value="1"/>
</dbReference>
<evidence type="ECO:0000256" key="13">
    <source>
        <dbReference type="ARBA" id="ARBA00047880"/>
    </source>
</evidence>
<keyword evidence="9 15" id="KW-0418">Kinase</keyword>
<reference evidence="17 18" key="1">
    <citation type="submission" date="2018-09" db="EMBL/GenBank/DDBJ databases">
        <title>Genomic Encyclopedia of Archaeal and Bacterial Type Strains, Phase II (KMG-II): from individual species to whole genera.</title>
        <authorList>
            <person name="Goeker M."/>
        </authorList>
    </citation>
    <scope>NUCLEOTIDE SEQUENCE [LARGE SCALE GENOMIC DNA]</scope>
    <source>
        <strain evidence="17 18">DSM 26283</strain>
    </source>
</reference>
<dbReference type="EMBL" id="RAQJ01000001">
    <property type="protein sequence ID" value="RKE98613.1"/>
    <property type="molecule type" value="Genomic_DNA"/>
</dbReference>
<comment type="catalytic activity">
    <reaction evidence="13 15">
        <text>riboflavin + ATP = FMN + ADP + H(+)</text>
        <dbReference type="Rhea" id="RHEA:14357"/>
        <dbReference type="ChEBI" id="CHEBI:15378"/>
        <dbReference type="ChEBI" id="CHEBI:30616"/>
        <dbReference type="ChEBI" id="CHEBI:57986"/>
        <dbReference type="ChEBI" id="CHEBI:58210"/>
        <dbReference type="ChEBI" id="CHEBI:456216"/>
        <dbReference type="EC" id="2.7.1.26"/>
    </reaction>
</comment>
<evidence type="ECO:0000256" key="6">
    <source>
        <dbReference type="ARBA" id="ARBA00022679"/>
    </source>
</evidence>
<dbReference type="NCBIfam" id="NF004160">
    <property type="entry name" value="PRK05627.1-3"/>
    <property type="match status" value="1"/>
</dbReference>
<dbReference type="InterPro" id="IPR002606">
    <property type="entry name" value="Riboflavin_kinase_bac"/>
</dbReference>
<organism evidence="17 18">
    <name type="scientific">Ichthyenterobacterium magnum</name>
    <dbReference type="NCBI Taxonomy" id="1230530"/>
    <lineage>
        <taxon>Bacteria</taxon>
        <taxon>Pseudomonadati</taxon>
        <taxon>Bacteroidota</taxon>
        <taxon>Flavobacteriia</taxon>
        <taxon>Flavobacteriales</taxon>
        <taxon>Flavobacteriaceae</taxon>
        <taxon>Ichthyenterobacterium</taxon>
    </lineage>
</organism>
<keyword evidence="10 15" id="KW-0274">FAD</keyword>
<dbReference type="InterPro" id="IPR014729">
    <property type="entry name" value="Rossmann-like_a/b/a_fold"/>
</dbReference>
<gene>
    <name evidence="17" type="ORF">BXY80_0704</name>
</gene>
<dbReference type="OrthoDB" id="9803667at2"/>
<dbReference type="EC" id="2.7.1.26" evidence="15"/>
<comment type="caution">
    <text evidence="17">The sequence shown here is derived from an EMBL/GenBank/DDBJ whole genome shotgun (WGS) entry which is preliminary data.</text>
</comment>
<evidence type="ECO:0000256" key="3">
    <source>
        <dbReference type="ARBA" id="ARBA00005201"/>
    </source>
</evidence>
<protein>
    <recommendedName>
        <fullName evidence="15">Riboflavin biosynthesis protein</fullName>
    </recommendedName>
    <domain>
        <recommendedName>
            <fullName evidence="15">Riboflavin kinase</fullName>
            <ecNumber evidence="15">2.7.1.26</ecNumber>
        </recommendedName>
        <alternativeName>
            <fullName evidence="15">Flavokinase</fullName>
        </alternativeName>
    </domain>
    <domain>
        <recommendedName>
            <fullName evidence="15">FMN adenylyltransferase</fullName>
            <ecNumber evidence="15">2.7.7.2</ecNumber>
        </recommendedName>
        <alternativeName>
            <fullName evidence="15">FAD pyrophosphorylase</fullName>
        </alternativeName>
        <alternativeName>
            <fullName evidence="15">FAD synthase</fullName>
        </alternativeName>
    </domain>
</protein>
<name>A0A420DWM4_9FLAO</name>
<feature type="domain" description="Riboflavin kinase" evidence="16">
    <location>
        <begin position="181"/>
        <end position="306"/>
    </location>
</feature>
<comment type="function">
    <text evidence="1">Catalyzes the phosphorylation of riboflavin to FMN followed by the adenylation of FMN to FAD.</text>
</comment>
<proteinExistence type="inferred from homology"/>
<dbReference type="UniPathway" id="UPA00277">
    <property type="reaction ID" value="UER00407"/>
</dbReference>
<dbReference type="CDD" id="cd02064">
    <property type="entry name" value="FAD_synthetase_N"/>
    <property type="match status" value="1"/>
</dbReference>
<dbReference type="SUPFAM" id="SSF52374">
    <property type="entry name" value="Nucleotidylyl transferase"/>
    <property type="match status" value="1"/>
</dbReference>
<dbReference type="UniPathway" id="UPA00276">
    <property type="reaction ID" value="UER00406"/>
</dbReference>
<keyword evidence="18" id="KW-1185">Reference proteome</keyword>
<evidence type="ECO:0000256" key="8">
    <source>
        <dbReference type="ARBA" id="ARBA00022741"/>
    </source>
</evidence>
<comment type="similarity">
    <text evidence="15">Belongs to the ribF family.</text>
</comment>
<keyword evidence="7 15" id="KW-0548">Nucleotidyltransferase</keyword>
<evidence type="ECO:0000256" key="1">
    <source>
        <dbReference type="ARBA" id="ARBA00002121"/>
    </source>
</evidence>
<dbReference type="AlphaFoldDB" id="A0A420DWM4"/>
<evidence type="ECO:0000256" key="15">
    <source>
        <dbReference type="PIRNR" id="PIRNR004491"/>
    </source>
</evidence>
<keyword evidence="11 15" id="KW-0067">ATP-binding</keyword>
<dbReference type="GO" id="GO:0009231">
    <property type="term" value="P:riboflavin biosynthetic process"/>
    <property type="evidence" value="ECO:0007669"/>
    <property type="project" value="InterPro"/>
</dbReference>
<evidence type="ECO:0000256" key="12">
    <source>
        <dbReference type="ARBA" id="ARBA00023268"/>
    </source>
</evidence>
<dbReference type="FunFam" id="3.40.50.620:FF:000021">
    <property type="entry name" value="Riboflavin biosynthesis protein"/>
    <property type="match status" value="1"/>
</dbReference>
<dbReference type="InterPro" id="IPR023468">
    <property type="entry name" value="Riboflavin_kinase"/>
</dbReference>
<comment type="catalytic activity">
    <reaction evidence="14 15">
        <text>FMN + ATP + H(+) = FAD + diphosphate</text>
        <dbReference type="Rhea" id="RHEA:17237"/>
        <dbReference type="ChEBI" id="CHEBI:15378"/>
        <dbReference type="ChEBI" id="CHEBI:30616"/>
        <dbReference type="ChEBI" id="CHEBI:33019"/>
        <dbReference type="ChEBI" id="CHEBI:57692"/>
        <dbReference type="ChEBI" id="CHEBI:58210"/>
        <dbReference type="EC" id="2.7.7.2"/>
    </reaction>
</comment>
<keyword evidence="4 15" id="KW-0285">Flavoprotein</keyword>
<evidence type="ECO:0000256" key="14">
    <source>
        <dbReference type="ARBA" id="ARBA00049494"/>
    </source>
</evidence>
<dbReference type="GO" id="GO:0003919">
    <property type="term" value="F:FMN adenylyltransferase activity"/>
    <property type="evidence" value="ECO:0007669"/>
    <property type="project" value="UniProtKB-UniRule"/>
</dbReference>
<dbReference type="SUPFAM" id="SSF82114">
    <property type="entry name" value="Riboflavin kinase-like"/>
    <property type="match status" value="1"/>
</dbReference>
<dbReference type="GO" id="GO:0008531">
    <property type="term" value="F:riboflavin kinase activity"/>
    <property type="evidence" value="ECO:0007669"/>
    <property type="project" value="UniProtKB-UniRule"/>
</dbReference>
<accession>A0A420DWM4</accession>
<sequence length="310" mass="35007">MKQHTSLEAYPNNPSIVTIGTFDGVHIGHQKIIERLIKAAKKKKLSSVVLTFFPHPRMVLQKDSNIKLLNTIDERKNILSSSNLDHLVIQKFTKEFANLTALEFVETILVNHLNAKHIIIGYDHHFGKNRSANIDDLKIYGKQFGFEVEEISAQDIKDVAVSSTKIRNALIKGDIKTANSYLGYNFYISGSIIKGKGIGKTINFPTANLSIKEDYKLIPKKGVYVVKCFIDSQIIFGMMNIGTNPTVGGKQQSIEVNLFNFNSNIYNKNIKVEFLKHLRGEHKFESLSLLKEQLVIDRANAKLFIENTDV</sequence>
<dbReference type="PANTHER" id="PTHR22749">
    <property type="entry name" value="RIBOFLAVIN KINASE/FMN ADENYLYLTRANSFERASE"/>
    <property type="match status" value="1"/>
</dbReference>
<keyword evidence="12" id="KW-0511">Multifunctional enzyme</keyword>
<dbReference type="NCBIfam" id="NF004162">
    <property type="entry name" value="PRK05627.1-5"/>
    <property type="match status" value="1"/>
</dbReference>
<dbReference type="InterPro" id="IPR015865">
    <property type="entry name" value="Riboflavin_kinase_bac/euk"/>
</dbReference>
<evidence type="ECO:0000256" key="11">
    <source>
        <dbReference type="ARBA" id="ARBA00022840"/>
    </source>
</evidence>
<dbReference type="PIRSF" id="PIRSF004491">
    <property type="entry name" value="FAD_Synth"/>
    <property type="match status" value="1"/>
</dbReference>
<evidence type="ECO:0000256" key="9">
    <source>
        <dbReference type="ARBA" id="ARBA00022777"/>
    </source>
</evidence>
<keyword evidence="5 15" id="KW-0288">FMN</keyword>
<dbReference type="Gene3D" id="3.40.50.620">
    <property type="entry name" value="HUPs"/>
    <property type="match status" value="1"/>
</dbReference>
<keyword evidence="8 15" id="KW-0547">Nucleotide-binding</keyword>
<evidence type="ECO:0000313" key="17">
    <source>
        <dbReference type="EMBL" id="RKE98613.1"/>
    </source>
</evidence>
<dbReference type="Pfam" id="PF06574">
    <property type="entry name" value="FAD_syn"/>
    <property type="match status" value="1"/>
</dbReference>
<evidence type="ECO:0000256" key="7">
    <source>
        <dbReference type="ARBA" id="ARBA00022695"/>
    </source>
</evidence>
<evidence type="ECO:0000256" key="2">
    <source>
        <dbReference type="ARBA" id="ARBA00004726"/>
    </source>
</evidence>
<evidence type="ECO:0000256" key="4">
    <source>
        <dbReference type="ARBA" id="ARBA00022630"/>
    </source>
</evidence>
<dbReference type="InterPro" id="IPR023465">
    <property type="entry name" value="Riboflavin_kinase_dom_sf"/>
</dbReference>